<gene>
    <name evidence="1" type="ORF">AVDCRST_MAG55-3195</name>
</gene>
<protein>
    <recommendedName>
        <fullName evidence="2">Polyketide cyclase/dehydrase</fullName>
    </recommendedName>
</protein>
<reference evidence="1" key="1">
    <citation type="submission" date="2020-02" db="EMBL/GenBank/DDBJ databases">
        <authorList>
            <person name="Meier V. D."/>
        </authorList>
    </citation>
    <scope>NUCLEOTIDE SEQUENCE</scope>
    <source>
        <strain evidence="1">AVDCRST_MAG55</strain>
    </source>
</reference>
<organism evidence="1">
    <name type="scientific">uncultured Rubrobacteraceae bacterium</name>
    <dbReference type="NCBI Taxonomy" id="349277"/>
    <lineage>
        <taxon>Bacteria</taxon>
        <taxon>Bacillati</taxon>
        <taxon>Actinomycetota</taxon>
        <taxon>Rubrobacteria</taxon>
        <taxon>Rubrobacterales</taxon>
        <taxon>Rubrobacteraceae</taxon>
        <taxon>environmental samples</taxon>
    </lineage>
</organism>
<name>A0A6J4QI36_9ACTN</name>
<dbReference type="InterPro" id="IPR019587">
    <property type="entry name" value="Polyketide_cyclase/dehydratase"/>
</dbReference>
<dbReference type="SUPFAM" id="SSF55961">
    <property type="entry name" value="Bet v1-like"/>
    <property type="match status" value="1"/>
</dbReference>
<dbReference type="CDD" id="cd07812">
    <property type="entry name" value="SRPBCC"/>
    <property type="match status" value="1"/>
</dbReference>
<accession>A0A6J4QI36</accession>
<evidence type="ECO:0008006" key="2">
    <source>
        <dbReference type="Google" id="ProtNLM"/>
    </source>
</evidence>
<dbReference type="Pfam" id="PF10604">
    <property type="entry name" value="Polyketide_cyc2"/>
    <property type="match status" value="1"/>
</dbReference>
<proteinExistence type="predicted"/>
<evidence type="ECO:0000313" key="1">
    <source>
        <dbReference type="EMBL" id="CAA9438179.1"/>
    </source>
</evidence>
<dbReference type="Gene3D" id="3.30.530.20">
    <property type="match status" value="1"/>
</dbReference>
<dbReference type="EMBL" id="CADCUZ010000162">
    <property type="protein sequence ID" value="CAA9438179.1"/>
    <property type="molecule type" value="Genomic_DNA"/>
</dbReference>
<sequence>MAETDRPYRAGYLLSGTSPERVFAALLDVPGFPRWAVGLGSARALDGEGLPAREIRPGTTLEFVLSAAGLTHTVVSEITVVQAPRLLEWRYVGGATGGGGWLVEEAGVETVRMTLATDYRVEPAWLNRIARRPFFRGLTEDLLRRSIRRFERQLG</sequence>
<dbReference type="AlphaFoldDB" id="A0A6J4QI36"/>
<dbReference type="InterPro" id="IPR023393">
    <property type="entry name" value="START-like_dom_sf"/>
</dbReference>